<evidence type="ECO:0000256" key="6">
    <source>
        <dbReference type="ARBA" id="ARBA00023211"/>
    </source>
</evidence>
<dbReference type="PROSITE" id="PS51462">
    <property type="entry name" value="NUDIX"/>
    <property type="match status" value="1"/>
</dbReference>
<comment type="cofactor">
    <cofactor evidence="2">
        <name>Mg(2+)</name>
        <dbReference type="ChEBI" id="CHEBI:18420"/>
    </cofactor>
</comment>
<feature type="domain" description="Nudix hydrolase" evidence="8">
    <location>
        <begin position="34"/>
        <end position="174"/>
    </location>
</feature>
<dbReference type="GO" id="GO:0010945">
    <property type="term" value="F:coenzyme A diphosphatase activity"/>
    <property type="evidence" value="ECO:0007669"/>
    <property type="project" value="InterPro"/>
</dbReference>
<dbReference type="PANTHER" id="PTHR12992:SF11">
    <property type="entry name" value="MITOCHONDRIAL COENZYME A DIPHOSPHATASE NUDT8"/>
    <property type="match status" value="1"/>
</dbReference>
<dbReference type="eggNOG" id="COG0494">
    <property type="taxonomic scope" value="Bacteria"/>
</dbReference>
<feature type="region of interest" description="Disordered" evidence="7">
    <location>
        <begin position="208"/>
        <end position="229"/>
    </location>
</feature>
<dbReference type="AlphaFoldDB" id="K6XEM7"/>
<keyword evidence="3" id="KW-0479">Metal-binding</keyword>
<evidence type="ECO:0000313" key="10">
    <source>
        <dbReference type="Proteomes" id="UP000008366"/>
    </source>
</evidence>
<evidence type="ECO:0000313" key="9">
    <source>
        <dbReference type="EMBL" id="GAB97274.1"/>
    </source>
</evidence>
<organism evidence="9 10">
    <name type="scientific">Kineosphaera limosa NBRC 100340</name>
    <dbReference type="NCBI Taxonomy" id="1184609"/>
    <lineage>
        <taxon>Bacteria</taxon>
        <taxon>Bacillati</taxon>
        <taxon>Actinomycetota</taxon>
        <taxon>Actinomycetes</taxon>
        <taxon>Micrococcales</taxon>
        <taxon>Dermatophilaceae</taxon>
        <taxon>Kineosphaera</taxon>
    </lineage>
</organism>
<keyword evidence="6" id="KW-0464">Manganese</keyword>
<dbReference type="GO" id="GO:0046872">
    <property type="term" value="F:metal ion binding"/>
    <property type="evidence" value="ECO:0007669"/>
    <property type="project" value="UniProtKB-KW"/>
</dbReference>
<evidence type="ECO:0000256" key="3">
    <source>
        <dbReference type="ARBA" id="ARBA00022723"/>
    </source>
</evidence>
<dbReference type="InterPro" id="IPR015797">
    <property type="entry name" value="NUDIX_hydrolase-like_dom_sf"/>
</dbReference>
<keyword evidence="10" id="KW-1185">Reference proteome</keyword>
<reference evidence="9 10" key="1">
    <citation type="submission" date="2012-08" db="EMBL/GenBank/DDBJ databases">
        <title>Whole genome shotgun sequence of Kineosphaera limosa NBRC 100340.</title>
        <authorList>
            <person name="Yoshida I."/>
            <person name="Isaki S."/>
            <person name="Hosoyama A."/>
            <person name="Tsuchikane K."/>
            <person name="Katsumata H."/>
            <person name="Ando Y."/>
            <person name="Ohji S."/>
            <person name="Hamada M."/>
            <person name="Tamura T."/>
            <person name="Yamazoe A."/>
            <person name="Yamazaki S."/>
            <person name="Fujita N."/>
        </authorList>
    </citation>
    <scope>NUCLEOTIDE SEQUENCE [LARGE SCALE GENOMIC DNA]</scope>
    <source>
        <strain evidence="9 10">NBRC 100340</strain>
    </source>
</reference>
<evidence type="ECO:0000256" key="7">
    <source>
        <dbReference type="SAM" id="MobiDB-lite"/>
    </source>
</evidence>
<dbReference type="InterPro" id="IPR000086">
    <property type="entry name" value="NUDIX_hydrolase_dom"/>
</dbReference>
<dbReference type="PANTHER" id="PTHR12992">
    <property type="entry name" value="NUDIX HYDROLASE"/>
    <property type="match status" value="1"/>
</dbReference>
<comment type="caution">
    <text evidence="9">The sequence shown here is derived from an EMBL/GenBank/DDBJ whole genome shotgun (WGS) entry which is preliminary data.</text>
</comment>
<gene>
    <name evidence="9" type="ORF">KILIM_062_00210</name>
</gene>
<protein>
    <submittedName>
        <fullName evidence="9">Putative hydrolase</fullName>
    </submittedName>
</protein>
<evidence type="ECO:0000256" key="4">
    <source>
        <dbReference type="ARBA" id="ARBA00022801"/>
    </source>
</evidence>
<dbReference type="STRING" id="1184609.KILIM_062_00210"/>
<accession>K6XEM7</accession>
<comment type="cofactor">
    <cofactor evidence="1">
        <name>Mn(2+)</name>
        <dbReference type="ChEBI" id="CHEBI:29035"/>
    </cofactor>
</comment>
<dbReference type="Pfam" id="PF00293">
    <property type="entry name" value="NUDIX"/>
    <property type="match status" value="1"/>
</dbReference>
<proteinExistence type="predicted"/>
<name>K6XEM7_9MICO</name>
<dbReference type="EMBL" id="BAHD01000062">
    <property type="protein sequence ID" value="GAB97274.1"/>
    <property type="molecule type" value="Genomic_DNA"/>
</dbReference>
<dbReference type="SUPFAM" id="SSF55811">
    <property type="entry name" value="Nudix"/>
    <property type="match status" value="1"/>
</dbReference>
<evidence type="ECO:0000259" key="8">
    <source>
        <dbReference type="PROSITE" id="PS51462"/>
    </source>
</evidence>
<dbReference type="RefSeq" id="WP_006593806.1">
    <property type="nucleotide sequence ID" value="NZ_BAHD01000062.1"/>
</dbReference>
<keyword evidence="5" id="KW-0460">Magnesium</keyword>
<dbReference type="CDD" id="cd03426">
    <property type="entry name" value="NUDIX_CoAse_Nudt7"/>
    <property type="match status" value="1"/>
</dbReference>
<evidence type="ECO:0000256" key="1">
    <source>
        <dbReference type="ARBA" id="ARBA00001936"/>
    </source>
</evidence>
<evidence type="ECO:0000256" key="2">
    <source>
        <dbReference type="ARBA" id="ARBA00001946"/>
    </source>
</evidence>
<dbReference type="Gene3D" id="3.90.79.10">
    <property type="entry name" value="Nucleoside Triphosphate Pyrophosphohydrolase"/>
    <property type="match status" value="1"/>
</dbReference>
<evidence type="ECO:0000256" key="5">
    <source>
        <dbReference type="ARBA" id="ARBA00022842"/>
    </source>
</evidence>
<dbReference type="InterPro" id="IPR045121">
    <property type="entry name" value="CoAse"/>
</dbReference>
<dbReference type="Proteomes" id="UP000008366">
    <property type="component" value="Unassembled WGS sequence"/>
</dbReference>
<keyword evidence="4 9" id="KW-0378">Hydrolase</keyword>
<sequence>MRHSARPTWVDALAAAATDVDPADLGRLSPPRDGGRASAVLMLFYPDAAGGDSVVLTQRSSRLRAHAGQVSFPGGRIDPQDDGPVAAALREAHEEVGLAAAGVDVFGTLPPVYVPVSNSVVTAVLGWSALEPALSVRSPQEVESVRRVPLDRLLDPGVRFVATHPNGYRGPAFELDDLYIWGFTAALLSGAFDLAGLTRAWDSTRTRPLPQRYGRPVTSDDITRQVDSS</sequence>
<dbReference type="OrthoDB" id="9802805at2"/>